<dbReference type="RefSeq" id="WP_246092550.1">
    <property type="nucleotide sequence ID" value="NZ_VFMO01000001.1"/>
</dbReference>
<dbReference type="GO" id="GO:0022857">
    <property type="term" value="F:transmembrane transporter activity"/>
    <property type="evidence" value="ECO:0007669"/>
    <property type="project" value="InterPro"/>
</dbReference>
<dbReference type="InterPro" id="IPR010290">
    <property type="entry name" value="TM_effector"/>
</dbReference>
<dbReference type="PANTHER" id="PTHR23513:SF6">
    <property type="entry name" value="MAJOR FACILITATOR SUPERFAMILY ASSOCIATED DOMAIN-CONTAINING PROTEIN"/>
    <property type="match status" value="1"/>
</dbReference>
<dbReference type="InterPro" id="IPR036259">
    <property type="entry name" value="MFS_trans_sf"/>
</dbReference>
<keyword evidence="5 7" id="KW-1133">Transmembrane helix</keyword>
<feature type="transmembrane region" description="Helical" evidence="7">
    <location>
        <begin position="313"/>
        <end position="332"/>
    </location>
</feature>
<feature type="transmembrane region" description="Helical" evidence="7">
    <location>
        <begin position="288"/>
        <end position="307"/>
    </location>
</feature>
<dbReference type="PANTHER" id="PTHR23513">
    <property type="entry name" value="INTEGRAL MEMBRANE EFFLUX PROTEIN-RELATED"/>
    <property type="match status" value="1"/>
</dbReference>
<evidence type="ECO:0000256" key="3">
    <source>
        <dbReference type="ARBA" id="ARBA00022475"/>
    </source>
</evidence>
<gene>
    <name evidence="9" type="ORF">FB459_2016</name>
</gene>
<proteinExistence type="predicted"/>
<feature type="transmembrane region" description="Helical" evidence="7">
    <location>
        <begin position="21"/>
        <end position="43"/>
    </location>
</feature>
<dbReference type="InterPro" id="IPR020846">
    <property type="entry name" value="MFS_dom"/>
</dbReference>
<protein>
    <submittedName>
        <fullName evidence="9">Putative MFS family arabinose efflux permease</fullName>
    </submittedName>
</protein>
<keyword evidence="10" id="KW-1185">Reference proteome</keyword>
<evidence type="ECO:0000313" key="10">
    <source>
        <dbReference type="Proteomes" id="UP000320806"/>
    </source>
</evidence>
<name>A0A542EGV8_9MICO</name>
<evidence type="ECO:0000313" key="9">
    <source>
        <dbReference type="EMBL" id="TQJ14549.1"/>
    </source>
</evidence>
<dbReference type="CDD" id="cd06173">
    <property type="entry name" value="MFS_MefA_like"/>
    <property type="match status" value="1"/>
</dbReference>
<evidence type="ECO:0000259" key="8">
    <source>
        <dbReference type="PROSITE" id="PS50850"/>
    </source>
</evidence>
<dbReference type="Gene3D" id="1.20.1250.20">
    <property type="entry name" value="MFS general substrate transporter like domains"/>
    <property type="match status" value="1"/>
</dbReference>
<evidence type="ECO:0000256" key="5">
    <source>
        <dbReference type="ARBA" id="ARBA00022989"/>
    </source>
</evidence>
<dbReference type="GO" id="GO:0005886">
    <property type="term" value="C:plasma membrane"/>
    <property type="evidence" value="ECO:0007669"/>
    <property type="project" value="UniProtKB-SubCell"/>
</dbReference>
<accession>A0A542EGV8</accession>
<keyword evidence="6 7" id="KW-0472">Membrane</keyword>
<dbReference type="Pfam" id="PF05977">
    <property type="entry name" value="MFS_3"/>
    <property type="match status" value="1"/>
</dbReference>
<evidence type="ECO:0000256" key="6">
    <source>
        <dbReference type="ARBA" id="ARBA00023136"/>
    </source>
</evidence>
<feature type="transmembrane region" description="Helical" evidence="7">
    <location>
        <begin position="353"/>
        <end position="373"/>
    </location>
</feature>
<keyword evidence="3" id="KW-1003">Cell membrane</keyword>
<feature type="transmembrane region" description="Helical" evidence="7">
    <location>
        <begin position="77"/>
        <end position="98"/>
    </location>
</feature>
<dbReference type="Proteomes" id="UP000320806">
    <property type="component" value="Unassembled WGS sequence"/>
</dbReference>
<reference evidence="9 10" key="1">
    <citation type="submission" date="2019-06" db="EMBL/GenBank/DDBJ databases">
        <title>Sequencing the genomes of 1000 actinobacteria strains.</title>
        <authorList>
            <person name="Klenk H.-P."/>
        </authorList>
    </citation>
    <scope>NUCLEOTIDE SEQUENCE [LARGE SCALE GENOMIC DNA]</scope>
    <source>
        <strain evidence="9 10">DSM 19828</strain>
    </source>
</reference>
<dbReference type="EMBL" id="VFMO01000001">
    <property type="protein sequence ID" value="TQJ14549.1"/>
    <property type="molecule type" value="Genomic_DNA"/>
</dbReference>
<feature type="domain" description="Major facilitator superfamily (MFS) profile" evidence="8">
    <location>
        <begin position="220"/>
        <end position="412"/>
    </location>
</feature>
<feature type="transmembrane region" description="Helical" evidence="7">
    <location>
        <begin position="49"/>
        <end position="70"/>
    </location>
</feature>
<sequence>MTKVTAWSSRDFRRIWGATTASALGNEVGELALPVLALVWLGASAEELSWVRVATFLPYLALTLWIGVLVDRHPRRPLLIGAEAVSACVLLTMAGLALVGSLTIPMLIAAAAVLGSMAVLHMLADFSFVPLVVSREQLADANARITATQSAIGIGGSGVGGALVQWLSAPFAVVLNGIGRFVAVALICRVRTPEPTPEPSTDSTLRQASEGLAALARHRVVRSLAAEATAWNLGNEVLMLALTVAVVQGHPSGPLALGVILMAGGIGAFLGASLSAQLTATFGYGRSLIAAMALGNTAPLLGVLLASDTSTRSLVVLGVALLASGVGVGVANSQAVTVRQLTVPEPLRGRVNAAYRMLSWGALAIGALLAGSLVTTWSWWPAAIVGATLMAASTLPVALSPVRGMRDLADPS</sequence>
<evidence type="ECO:0000256" key="7">
    <source>
        <dbReference type="SAM" id="Phobius"/>
    </source>
</evidence>
<dbReference type="SUPFAM" id="SSF103473">
    <property type="entry name" value="MFS general substrate transporter"/>
    <property type="match status" value="1"/>
</dbReference>
<comment type="caution">
    <text evidence="9">The sequence shown here is derived from an EMBL/GenBank/DDBJ whole genome shotgun (WGS) entry which is preliminary data.</text>
</comment>
<comment type="subcellular location">
    <subcellularLocation>
        <location evidence="1">Cell membrane</location>
        <topology evidence="1">Multi-pass membrane protein</topology>
    </subcellularLocation>
</comment>
<evidence type="ECO:0000256" key="4">
    <source>
        <dbReference type="ARBA" id="ARBA00022692"/>
    </source>
</evidence>
<dbReference type="AlphaFoldDB" id="A0A542EGV8"/>
<feature type="transmembrane region" description="Helical" evidence="7">
    <location>
        <begin position="104"/>
        <end position="124"/>
    </location>
</feature>
<keyword evidence="4 7" id="KW-0812">Transmembrane</keyword>
<organism evidence="9 10">
    <name type="scientific">Yimella lutea</name>
    <dbReference type="NCBI Taxonomy" id="587872"/>
    <lineage>
        <taxon>Bacteria</taxon>
        <taxon>Bacillati</taxon>
        <taxon>Actinomycetota</taxon>
        <taxon>Actinomycetes</taxon>
        <taxon>Micrococcales</taxon>
        <taxon>Dermacoccaceae</taxon>
        <taxon>Yimella</taxon>
    </lineage>
</organism>
<feature type="transmembrane region" description="Helical" evidence="7">
    <location>
        <begin position="255"/>
        <end position="276"/>
    </location>
</feature>
<evidence type="ECO:0000256" key="2">
    <source>
        <dbReference type="ARBA" id="ARBA00022448"/>
    </source>
</evidence>
<evidence type="ECO:0000256" key="1">
    <source>
        <dbReference type="ARBA" id="ARBA00004651"/>
    </source>
</evidence>
<dbReference type="PROSITE" id="PS50850">
    <property type="entry name" value="MFS"/>
    <property type="match status" value="1"/>
</dbReference>
<keyword evidence="2" id="KW-0813">Transport</keyword>
<feature type="transmembrane region" description="Helical" evidence="7">
    <location>
        <begin position="379"/>
        <end position="399"/>
    </location>
</feature>